<evidence type="ECO:0000313" key="2">
    <source>
        <dbReference type="WBParaSite" id="JU765_v2.g16471.t1"/>
    </source>
</evidence>
<proteinExistence type="predicted"/>
<evidence type="ECO:0000313" key="1">
    <source>
        <dbReference type="Proteomes" id="UP000887576"/>
    </source>
</evidence>
<name>A0AC34QHU6_9BILA</name>
<sequence length="81" mass="9521">MGKIFVPTLFCIIFLLNEQTEGTKIGKEFYVPADVFLPTIGEVKRFRTEPIRFGKRATFREPIRFGKRNWPQLDDSEINQQ</sequence>
<protein>
    <submittedName>
        <fullName evidence="2">Uncharacterized protein</fullName>
    </submittedName>
</protein>
<accession>A0AC34QHU6</accession>
<dbReference type="Proteomes" id="UP000887576">
    <property type="component" value="Unplaced"/>
</dbReference>
<dbReference type="WBParaSite" id="JU765_v2.g16471.t1">
    <property type="protein sequence ID" value="JU765_v2.g16471.t1"/>
    <property type="gene ID" value="JU765_v2.g16471"/>
</dbReference>
<organism evidence="1 2">
    <name type="scientific">Panagrolaimus sp. JU765</name>
    <dbReference type="NCBI Taxonomy" id="591449"/>
    <lineage>
        <taxon>Eukaryota</taxon>
        <taxon>Metazoa</taxon>
        <taxon>Ecdysozoa</taxon>
        <taxon>Nematoda</taxon>
        <taxon>Chromadorea</taxon>
        <taxon>Rhabditida</taxon>
        <taxon>Tylenchina</taxon>
        <taxon>Panagrolaimomorpha</taxon>
        <taxon>Panagrolaimoidea</taxon>
        <taxon>Panagrolaimidae</taxon>
        <taxon>Panagrolaimus</taxon>
    </lineage>
</organism>
<reference evidence="2" key="1">
    <citation type="submission" date="2022-11" db="UniProtKB">
        <authorList>
            <consortium name="WormBaseParasite"/>
        </authorList>
    </citation>
    <scope>IDENTIFICATION</scope>
</reference>